<sequence length="142" mass="15852">MAVTNCRSPLLPLKSATSLQTKPQSKIFMLKPIKFSVNSTLPLQITSSVKNNLVFEDRSNGVICYRDEGGEIICEGYDDEQPRIEQEIEKLPGEKSHRRSDGELKMDRLLLQQNWEKQLETINGGAGSGRGELGIRANGYSL</sequence>
<organism evidence="1 2">
    <name type="scientific">Citrullus colocynthis</name>
    <name type="common">colocynth</name>
    <dbReference type="NCBI Taxonomy" id="252529"/>
    <lineage>
        <taxon>Eukaryota</taxon>
        <taxon>Viridiplantae</taxon>
        <taxon>Streptophyta</taxon>
        <taxon>Embryophyta</taxon>
        <taxon>Tracheophyta</taxon>
        <taxon>Spermatophyta</taxon>
        <taxon>Magnoliopsida</taxon>
        <taxon>eudicotyledons</taxon>
        <taxon>Gunneridae</taxon>
        <taxon>Pentapetalae</taxon>
        <taxon>rosids</taxon>
        <taxon>fabids</taxon>
        <taxon>Cucurbitales</taxon>
        <taxon>Cucurbitaceae</taxon>
        <taxon>Benincaseae</taxon>
        <taxon>Citrullus</taxon>
    </lineage>
</organism>
<protein>
    <submittedName>
        <fullName evidence="1">Uncharacterized protein</fullName>
    </submittedName>
</protein>
<dbReference type="Proteomes" id="UP001642487">
    <property type="component" value="Chromosome 6"/>
</dbReference>
<gene>
    <name evidence="1" type="ORF">CITCOLO1_LOCUS16999</name>
</gene>
<accession>A0ABP0Z0C5</accession>
<proteinExistence type="predicted"/>
<evidence type="ECO:0000313" key="1">
    <source>
        <dbReference type="EMBL" id="CAK9324756.1"/>
    </source>
</evidence>
<reference evidence="1 2" key="1">
    <citation type="submission" date="2024-03" db="EMBL/GenBank/DDBJ databases">
        <authorList>
            <person name="Gkanogiannis A."/>
            <person name="Becerra Lopez-Lavalle L."/>
        </authorList>
    </citation>
    <scope>NUCLEOTIDE SEQUENCE [LARGE SCALE GENOMIC DNA]</scope>
</reference>
<dbReference type="PANTHER" id="PTHR34206">
    <property type="entry name" value="OS06G0193300 PROTEIN"/>
    <property type="match status" value="1"/>
</dbReference>
<keyword evidence="2" id="KW-1185">Reference proteome</keyword>
<evidence type="ECO:0000313" key="2">
    <source>
        <dbReference type="Proteomes" id="UP001642487"/>
    </source>
</evidence>
<name>A0ABP0Z0C5_9ROSI</name>
<dbReference type="PANTHER" id="PTHR34206:SF1">
    <property type="entry name" value="OS10G0390701 PROTEIN"/>
    <property type="match status" value="1"/>
</dbReference>
<dbReference type="EMBL" id="OZ021740">
    <property type="protein sequence ID" value="CAK9324756.1"/>
    <property type="molecule type" value="Genomic_DNA"/>
</dbReference>